<dbReference type="EMBL" id="JBIGIB010000003">
    <property type="protein sequence ID" value="MFG6467527.1"/>
    <property type="molecule type" value="Genomic_DNA"/>
</dbReference>
<sequence>MKSRPSIVSMLFVACFAAGCGTSPTPLHEAREVPPARVFERPVVKSTNPAKVTIVRDQGLHGAEHVFTILVNGRQVAELRQGEKVIVSADPGTVFIEARMFNITGRVPPVQVETNVQEGKTYTYRVGLDELTLRLLRDLSASN</sequence>
<evidence type="ECO:0000313" key="2">
    <source>
        <dbReference type="EMBL" id="MFG6467527.1"/>
    </source>
</evidence>
<feature type="signal peptide" evidence="1">
    <location>
        <begin position="1"/>
        <end position="17"/>
    </location>
</feature>
<evidence type="ECO:0000313" key="3">
    <source>
        <dbReference type="Proteomes" id="UP001606303"/>
    </source>
</evidence>
<protein>
    <recommendedName>
        <fullName evidence="4">Lipoprotein</fullName>
    </recommendedName>
</protein>
<dbReference type="Proteomes" id="UP001606303">
    <property type="component" value="Unassembled WGS sequence"/>
</dbReference>
<dbReference type="RefSeq" id="WP_394385186.1">
    <property type="nucleotide sequence ID" value="NZ_JBIGIB010000003.1"/>
</dbReference>
<gene>
    <name evidence="2" type="ORF">ACG01O_12965</name>
</gene>
<proteinExistence type="predicted"/>
<reference evidence="2 3" key="1">
    <citation type="submission" date="2024-08" db="EMBL/GenBank/DDBJ databases">
        <authorList>
            <person name="Lu H."/>
        </authorList>
    </citation>
    <scope>NUCLEOTIDE SEQUENCE [LARGE SCALE GENOMIC DNA]</scope>
    <source>
        <strain evidence="2 3">BYS87W</strain>
    </source>
</reference>
<comment type="caution">
    <text evidence="2">The sequence shown here is derived from an EMBL/GenBank/DDBJ whole genome shotgun (WGS) entry which is preliminary data.</text>
</comment>
<keyword evidence="1" id="KW-0732">Signal</keyword>
<dbReference type="PROSITE" id="PS51257">
    <property type="entry name" value="PROKAR_LIPOPROTEIN"/>
    <property type="match status" value="1"/>
</dbReference>
<name>A0ABW7GZW6_9BURK</name>
<evidence type="ECO:0000256" key="1">
    <source>
        <dbReference type="SAM" id="SignalP"/>
    </source>
</evidence>
<organism evidence="2 3">
    <name type="scientific">Pelomonas baiyunensis</name>
    <dbReference type="NCBI Taxonomy" id="3299026"/>
    <lineage>
        <taxon>Bacteria</taxon>
        <taxon>Pseudomonadati</taxon>
        <taxon>Pseudomonadota</taxon>
        <taxon>Betaproteobacteria</taxon>
        <taxon>Burkholderiales</taxon>
        <taxon>Sphaerotilaceae</taxon>
        <taxon>Roseateles</taxon>
    </lineage>
</organism>
<feature type="chain" id="PRO_5046088209" description="Lipoprotein" evidence="1">
    <location>
        <begin position="18"/>
        <end position="143"/>
    </location>
</feature>
<accession>A0ABW7GZW6</accession>
<evidence type="ECO:0008006" key="4">
    <source>
        <dbReference type="Google" id="ProtNLM"/>
    </source>
</evidence>
<keyword evidence="3" id="KW-1185">Reference proteome</keyword>